<feature type="transmembrane region" description="Helical" evidence="2">
    <location>
        <begin position="117"/>
        <end position="138"/>
    </location>
</feature>
<accession>E8N953</accession>
<name>E8N953_MICTS</name>
<dbReference type="HOGENOM" id="CLU_057658_0_0_11"/>
<keyword evidence="2" id="KW-0472">Membrane</keyword>
<dbReference type="OrthoDB" id="5185521at2"/>
<dbReference type="STRING" id="979556.MTES_1525"/>
<protein>
    <submittedName>
        <fullName evidence="3">Dolichyl-phosphate-mannose--protein O-mannosyl transferase</fullName>
    </submittedName>
</protein>
<dbReference type="eggNOG" id="COG4709">
    <property type="taxonomic scope" value="Bacteria"/>
</dbReference>
<feature type="transmembrane region" description="Helical" evidence="2">
    <location>
        <begin position="187"/>
        <end position="207"/>
    </location>
</feature>
<reference evidence="3 4" key="1">
    <citation type="journal article" date="2011" name="J. Bacteriol.">
        <title>Genome sequence of Microbacterium testaceum StLB037, an N-acylhomoserine lactone-degrading bacterium isolated from potato leaves.</title>
        <authorList>
            <person name="Morohoshi T."/>
            <person name="Wang W.-Z."/>
            <person name="Someya N."/>
            <person name="Ikeda T."/>
        </authorList>
    </citation>
    <scope>NUCLEOTIDE SEQUENCE [LARGE SCALE GENOMIC DNA]</scope>
    <source>
        <strain evidence="3 4">StLB037</strain>
    </source>
</reference>
<keyword evidence="2" id="KW-0812">Transmembrane</keyword>
<dbReference type="RefSeq" id="WP_013584614.1">
    <property type="nucleotide sequence ID" value="NC_015125.1"/>
</dbReference>
<evidence type="ECO:0000313" key="4">
    <source>
        <dbReference type="Proteomes" id="UP000008975"/>
    </source>
</evidence>
<sequence>MITTPVHDDIRAFAAAVRRHLDDLPVDDVDDLLDGLEADLSDQAAEAGDTFTLPDAATYAAELRAAAGLPERSDMPAAARVPIRRRIADLRKSIDTQIRRNPAAEWLLEFAASLRPIWWVLRAVVLYLFIAPLFWSGYGSMSGTVAYLVGATQFPGMVLMAALLLLSVQWGRGRWAPTSITRGIRTAVTVVTLVLTPFTLVSIAGSVQSLVWDSSYNDHAAASITPGLSLDGQRIRNIYAFGSDGNAIPMVQLFDQDGRPLTTIGSDNGSAPFDNYFYGGGGPVPVPYTAPGAADAWNIYPLREIPAGVMSWDEVEDVAKAKTPTFPFLRVQPVPTGAVPSTEASPNATPQPTPTPVQETVAP</sequence>
<evidence type="ECO:0000256" key="1">
    <source>
        <dbReference type="SAM" id="MobiDB-lite"/>
    </source>
</evidence>
<feature type="region of interest" description="Disordered" evidence="1">
    <location>
        <begin position="331"/>
        <end position="363"/>
    </location>
</feature>
<keyword evidence="2" id="KW-1133">Transmembrane helix</keyword>
<dbReference type="AlphaFoldDB" id="E8N953"/>
<dbReference type="Proteomes" id="UP000008975">
    <property type="component" value="Chromosome"/>
</dbReference>
<proteinExistence type="predicted"/>
<dbReference type="KEGG" id="mts:MTES_1525"/>
<dbReference type="GO" id="GO:0016740">
    <property type="term" value="F:transferase activity"/>
    <property type="evidence" value="ECO:0007669"/>
    <property type="project" value="UniProtKB-KW"/>
</dbReference>
<reference key="2">
    <citation type="submission" date="2011-02" db="EMBL/GenBank/DDBJ databases">
        <title>Genome sequence of Microbacterium testaceum StLB037.</title>
        <authorList>
            <person name="Morohoshi T."/>
            <person name="Wang W.Z."/>
            <person name="Someya N."/>
            <person name="Ikeda T."/>
        </authorList>
    </citation>
    <scope>NUCLEOTIDE SEQUENCE</scope>
    <source>
        <strain>StLB037</strain>
    </source>
</reference>
<keyword evidence="3" id="KW-0808">Transferase</keyword>
<organism evidence="3 4">
    <name type="scientific">Microbacterium testaceum (strain StLB037)</name>
    <dbReference type="NCBI Taxonomy" id="979556"/>
    <lineage>
        <taxon>Bacteria</taxon>
        <taxon>Bacillati</taxon>
        <taxon>Actinomycetota</taxon>
        <taxon>Actinomycetes</taxon>
        <taxon>Micrococcales</taxon>
        <taxon>Microbacteriaceae</taxon>
        <taxon>Microbacterium</taxon>
    </lineage>
</organism>
<feature type="transmembrane region" description="Helical" evidence="2">
    <location>
        <begin position="144"/>
        <end position="166"/>
    </location>
</feature>
<gene>
    <name evidence="3" type="ordered locus">MTES_1525</name>
</gene>
<evidence type="ECO:0000256" key="2">
    <source>
        <dbReference type="SAM" id="Phobius"/>
    </source>
</evidence>
<evidence type="ECO:0000313" key="3">
    <source>
        <dbReference type="EMBL" id="BAJ74489.1"/>
    </source>
</evidence>
<dbReference type="EMBL" id="AP012052">
    <property type="protein sequence ID" value="BAJ74489.1"/>
    <property type="molecule type" value="Genomic_DNA"/>
</dbReference>